<comment type="similarity">
    <text evidence="1">Belongs to the ATP-dependent AMP-binding enzyme family.</text>
</comment>
<protein>
    <submittedName>
        <fullName evidence="4">Long-subunit acyl-CoA synthetase (AMP-forming)</fullName>
    </submittedName>
</protein>
<reference evidence="4 5" key="1">
    <citation type="submission" date="2020-08" db="EMBL/GenBank/DDBJ databases">
        <title>Genomic Encyclopedia of Type Strains, Phase IV (KMG-IV): sequencing the most valuable type-strain genomes for metagenomic binning, comparative biology and taxonomic classification.</title>
        <authorList>
            <person name="Goeker M."/>
        </authorList>
    </citation>
    <scope>NUCLEOTIDE SEQUENCE [LARGE SCALE GENOMIC DNA]</scope>
    <source>
        <strain evidence="4 5">DSM 45615</strain>
    </source>
</reference>
<dbReference type="InterPro" id="IPR020459">
    <property type="entry name" value="AMP-binding"/>
</dbReference>
<dbReference type="Proteomes" id="UP000578449">
    <property type="component" value="Unassembled WGS sequence"/>
</dbReference>
<dbReference type="Gene3D" id="3.40.50.980">
    <property type="match status" value="2"/>
</dbReference>
<feature type="domain" description="AMP-dependent synthetase/ligase" evidence="3">
    <location>
        <begin position="3"/>
        <end position="65"/>
    </location>
</feature>
<sequence length="71" mass="7458">MALDDEDSAVIIYTSGTTGQPKGAELHNLLTNVAAVGVLYDLDPTRPDTYLLAAPLFHSLALTCVRNAATA</sequence>
<dbReference type="Pfam" id="PF00501">
    <property type="entry name" value="AMP-binding"/>
    <property type="match status" value="1"/>
</dbReference>
<dbReference type="EMBL" id="JACHGN010000007">
    <property type="protein sequence ID" value="MBB5133835.1"/>
    <property type="molecule type" value="Genomic_DNA"/>
</dbReference>
<evidence type="ECO:0000259" key="3">
    <source>
        <dbReference type="Pfam" id="PF00501"/>
    </source>
</evidence>
<dbReference type="AlphaFoldDB" id="A0A840PCT1"/>
<dbReference type="InterPro" id="IPR000873">
    <property type="entry name" value="AMP-dep_synth/lig_dom"/>
</dbReference>
<gene>
    <name evidence="4" type="ORF">HNP84_003561</name>
</gene>
<proteinExistence type="inferred from homology"/>
<dbReference type="InterPro" id="IPR020845">
    <property type="entry name" value="AMP-binding_CS"/>
</dbReference>
<organism evidence="4 5">
    <name type="scientific">Thermocatellispora tengchongensis</name>
    <dbReference type="NCBI Taxonomy" id="1073253"/>
    <lineage>
        <taxon>Bacteria</taxon>
        <taxon>Bacillati</taxon>
        <taxon>Actinomycetota</taxon>
        <taxon>Actinomycetes</taxon>
        <taxon>Streptosporangiales</taxon>
        <taxon>Streptosporangiaceae</taxon>
        <taxon>Thermocatellispora</taxon>
    </lineage>
</organism>
<dbReference type="GO" id="GO:0006631">
    <property type="term" value="P:fatty acid metabolic process"/>
    <property type="evidence" value="ECO:0007669"/>
    <property type="project" value="TreeGrafter"/>
</dbReference>
<evidence type="ECO:0000256" key="1">
    <source>
        <dbReference type="ARBA" id="ARBA00006432"/>
    </source>
</evidence>
<evidence type="ECO:0000313" key="5">
    <source>
        <dbReference type="Proteomes" id="UP000578449"/>
    </source>
</evidence>
<keyword evidence="2" id="KW-0436">Ligase</keyword>
<comment type="caution">
    <text evidence="4">The sequence shown here is derived from an EMBL/GenBank/DDBJ whole genome shotgun (WGS) entry which is preliminary data.</text>
</comment>
<keyword evidence="5" id="KW-1185">Reference proteome</keyword>
<dbReference type="PANTHER" id="PTHR43201">
    <property type="entry name" value="ACYL-COA SYNTHETASE"/>
    <property type="match status" value="1"/>
</dbReference>
<dbReference type="PRINTS" id="PR00154">
    <property type="entry name" value="AMPBINDING"/>
</dbReference>
<accession>A0A840PCT1</accession>
<dbReference type="GO" id="GO:0031956">
    <property type="term" value="F:medium-chain fatty acid-CoA ligase activity"/>
    <property type="evidence" value="ECO:0007669"/>
    <property type="project" value="TreeGrafter"/>
</dbReference>
<dbReference type="PANTHER" id="PTHR43201:SF5">
    <property type="entry name" value="MEDIUM-CHAIN ACYL-COA LIGASE ACSF2, MITOCHONDRIAL"/>
    <property type="match status" value="1"/>
</dbReference>
<evidence type="ECO:0000256" key="2">
    <source>
        <dbReference type="ARBA" id="ARBA00022598"/>
    </source>
</evidence>
<evidence type="ECO:0000313" key="4">
    <source>
        <dbReference type="EMBL" id="MBB5133835.1"/>
    </source>
</evidence>
<dbReference type="PROSITE" id="PS00455">
    <property type="entry name" value="AMP_BINDING"/>
    <property type="match status" value="1"/>
</dbReference>
<dbReference type="SUPFAM" id="SSF56801">
    <property type="entry name" value="Acetyl-CoA synthetase-like"/>
    <property type="match status" value="1"/>
</dbReference>
<name>A0A840PCT1_9ACTN</name>